<organism evidence="2">
    <name type="scientific">Arundo donax</name>
    <name type="common">Giant reed</name>
    <name type="synonym">Donax arundinaceus</name>
    <dbReference type="NCBI Taxonomy" id="35708"/>
    <lineage>
        <taxon>Eukaryota</taxon>
        <taxon>Viridiplantae</taxon>
        <taxon>Streptophyta</taxon>
        <taxon>Embryophyta</taxon>
        <taxon>Tracheophyta</taxon>
        <taxon>Spermatophyta</taxon>
        <taxon>Magnoliopsida</taxon>
        <taxon>Liliopsida</taxon>
        <taxon>Poales</taxon>
        <taxon>Poaceae</taxon>
        <taxon>PACMAD clade</taxon>
        <taxon>Arundinoideae</taxon>
        <taxon>Arundineae</taxon>
        <taxon>Arundo</taxon>
    </lineage>
</organism>
<accession>A0A0A9H6Z1</accession>
<name>A0A0A9H6Z1_ARUDO</name>
<protein>
    <submittedName>
        <fullName evidence="2">Ra2</fullName>
    </submittedName>
</protein>
<reference evidence="2" key="2">
    <citation type="journal article" date="2015" name="Data Brief">
        <title>Shoot transcriptome of the giant reed, Arundo donax.</title>
        <authorList>
            <person name="Barrero R.A."/>
            <person name="Guerrero F.D."/>
            <person name="Moolhuijzen P."/>
            <person name="Goolsby J.A."/>
            <person name="Tidwell J."/>
            <person name="Bellgard S.E."/>
            <person name="Bellgard M.I."/>
        </authorList>
    </citation>
    <scope>NUCLEOTIDE SEQUENCE</scope>
    <source>
        <tissue evidence="2">Shoot tissue taken approximately 20 cm above the soil surface</tissue>
    </source>
</reference>
<dbReference type="EMBL" id="GBRH01166332">
    <property type="protein sequence ID" value="JAE31564.1"/>
    <property type="molecule type" value="Transcribed_RNA"/>
</dbReference>
<dbReference type="AlphaFoldDB" id="A0A0A9H6Z1"/>
<evidence type="ECO:0000256" key="1">
    <source>
        <dbReference type="SAM" id="MobiDB-lite"/>
    </source>
</evidence>
<proteinExistence type="predicted"/>
<reference evidence="2" key="1">
    <citation type="submission" date="2014-09" db="EMBL/GenBank/DDBJ databases">
        <authorList>
            <person name="Magalhaes I.L.F."/>
            <person name="Oliveira U."/>
            <person name="Santos F.R."/>
            <person name="Vidigal T.H.D.A."/>
            <person name="Brescovit A.D."/>
            <person name="Santos A.J."/>
        </authorList>
    </citation>
    <scope>NUCLEOTIDE SEQUENCE</scope>
    <source>
        <tissue evidence="2">Shoot tissue taken approximately 20 cm above the soil surface</tissue>
    </source>
</reference>
<feature type="compositionally biased region" description="Basic and acidic residues" evidence="1">
    <location>
        <begin position="74"/>
        <end position="84"/>
    </location>
</feature>
<feature type="region of interest" description="Disordered" evidence="1">
    <location>
        <begin position="1"/>
        <end position="20"/>
    </location>
</feature>
<evidence type="ECO:0000313" key="2">
    <source>
        <dbReference type="EMBL" id="JAE31564.1"/>
    </source>
</evidence>
<sequence length="84" mass="8523">MYSSSRRLGGVVDGIAPTPPPPPSGCYFMRNNVVSSPGADVAPVLPYTSMASWAVNAISATTTTTSGSESIGMGDHKEGGDSSM</sequence>
<feature type="region of interest" description="Disordered" evidence="1">
    <location>
        <begin position="62"/>
        <end position="84"/>
    </location>
</feature>